<evidence type="ECO:0000313" key="3">
    <source>
        <dbReference type="Proteomes" id="UP000194236"/>
    </source>
</evidence>
<dbReference type="SUPFAM" id="SSF56112">
    <property type="entry name" value="Protein kinase-like (PK-like)"/>
    <property type="match status" value="1"/>
</dbReference>
<evidence type="ECO:0000259" key="1">
    <source>
        <dbReference type="PROSITE" id="PS50011"/>
    </source>
</evidence>
<dbReference type="AlphaFoldDB" id="A0A1Y3BFF0"/>
<dbReference type="InterPro" id="IPR045269">
    <property type="entry name" value="Atg1-like"/>
</dbReference>
<dbReference type="InterPro" id="IPR011009">
    <property type="entry name" value="Kinase-like_dom_sf"/>
</dbReference>
<feature type="non-terminal residue" evidence="2">
    <location>
        <position position="284"/>
    </location>
</feature>
<dbReference type="InterPro" id="IPR008271">
    <property type="entry name" value="Ser/Thr_kinase_AS"/>
</dbReference>
<evidence type="ECO:0000313" key="2">
    <source>
        <dbReference type="EMBL" id="OTF78543.1"/>
    </source>
</evidence>
<accession>A0A1Y3BFF0</accession>
<dbReference type="PANTHER" id="PTHR24348:SF68">
    <property type="entry name" value="SERINE_THREONINE-PROTEIN KINASE ATG1C"/>
    <property type="match status" value="1"/>
</dbReference>
<dbReference type="Gene3D" id="3.30.200.20">
    <property type="entry name" value="Phosphorylase Kinase, domain 1"/>
    <property type="match status" value="1"/>
</dbReference>
<name>A0A1Y3BFF0_EURMA</name>
<dbReference type="PROSITE" id="PS50011">
    <property type="entry name" value="PROTEIN_KINASE_DOM"/>
    <property type="match status" value="1"/>
</dbReference>
<dbReference type="SMART" id="SM00220">
    <property type="entry name" value="S_TKc"/>
    <property type="match status" value="1"/>
</dbReference>
<dbReference type="PROSITE" id="PS00108">
    <property type="entry name" value="PROTEIN_KINASE_ST"/>
    <property type="match status" value="1"/>
</dbReference>
<sequence length="284" mass="32323">MIKYLHRKRLEQRGYRMTNKKLGEGGYGAVYKIYQLTTNVNNNNKNDNDNESTIVEQPLKPLACKMMLLSNRKDKLTAIENFAYEVFAMYRGRNHRNIVHLEDHFIYSHHAGRIDNCSPLSYSYIIMEYARCGTLWAKLKKYGPFDAAITVEYFRQITDGIRYLHTIGLAHRDLKLGNILLTTNAATSGCDHNNNPCQEIVKLADFGLSRLVNSKQSGLIRFNKPAGTLAYMSPQILSCYIRANTVTAAAAAATIHDDHKQRTKKSCTYHSSYDPFKADIWALG</sequence>
<dbReference type="GO" id="GO:0010506">
    <property type="term" value="P:regulation of autophagy"/>
    <property type="evidence" value="ECO:0007669"/>
    <property type="project" value="InterPro"/>
</dbReference>
<dbReference type="Gene3D" id="1.10.510.10">
    <property type="entry name" value="Transferase(Phosphotransferase) domain 1"/>
    <property type="match status" value="1"/>
</dbReference>
<feature type="domain" description="Protein kinase" evidence="1">
    <location>
        <begin position="16"/>
        <end position="284"/>
    </location>
</feature>
<dbReference type="EMBL" id="MUJZ01027434">
    <property type="protein sequence ID" value="OTF78543.1"/>
    <property type="molecule type" value="Genomic_DNA"/>
</dbReference>
<dbReference type="Pfam" id="PF00069">
    <property type="entry name" value="Pkinase"/>
    <property type="match status" value="1"/>
</dbReference>
<reference evidence="2 3" key="1">
    <citation type="submission" date="2017-03" db="EMBL/GenBank/DDBJ databases">
        <title>Genome Survey of Euroglyphus maynei.</title>
        <authorList>
            <person name="Arlian L.G."/>
            <person name="Morgan M.S."/>
            <person name="Rider S.D."/>
        </authorList>
    </citation>
    <scope>NUCLEOTIDE SEQUENCE [LARGE SCALE GENOMIC DNA]</scope>
    <source>
        <strain evidence="2">Arlian Lab</strain>
        <tissue evidence="2">Whole body</tissue>
    </source>
</reference>
<dbReference type="GO" id="GO:0005737">
    <property type="term" value="C:cytoplasm"/>
    <property type="evidence" value="ECO:0007669"/>
    <property type="project" value="TreeGrafter"/>
</dbReference>
<gene>
    <name evidence="2" type="ORF">BLA29_006714</name>
</gene>
<dbReference type="GO" id="GO:0006914">
    <property type="term" value="P:autophagy"/>
    <property type="evidence" value="ECO:0007669"/>
    <property type="project" value="UniProtKB-ARBA"/>
</dbReference>
<dbReference type="GO" id="GO:0005524">
    <property type="term" value="F:ATP binding"/>
    <property type="evidence" value="ECO:0007669"/>
    <property type="project" value="InterPro"/>
</dbReference>
<dbReference type="PANTHER" id="PTHR24348">
    <property type="entry name" value="SERINE/THREONINE-PROTEIN KINASE UNC-51-RELATED"/>
    <property type="match status" value="1"/>
</dbReference>
<dbReference type="OrthoDB" id="10252171at2759"/>
<proteinExistence type="predicted"/>
<dbReference type="Proteomes" id="UP000194236">
    <property type="component" value="Unassembled WGS sequence"/>
</dbReference>
<dbReference type="InterPro" id="IPR000719">
    <property type="entry name" value="Prot_kinase_dom"/>
</dbReference>
<comment type="caution">
    <text evidence="2">The sequence shown here is derived from an EMBL/GenBank/DDBJ whole genome shotgun (WGS) entry which is preliminary data.</text>
</comment>
<protein>
    <recommendedName>
        <fullName evidence="1">Protein kinase domain-containing protein</fullName>
    </recommendedName>
</protein>
<organism evidence="2 3">
    <name type="scientific">Euroglyphus maynei</name>
    <name type="common">Mayne's house dust mite</name>
    <dbReference type="NCBI Taxonomy" id="6958"/>
    <lineage>
        <taxon>Eukaryota</taxon>
        <taxon>Metazoa</taxon>
        <taxon>Ecdysozoa</taxon>
        <taxon>Arthropoda</taxon>
        <taxon>Chelicerata</taxon>
        <taxon>Arachnida</taxon>
        <taxon>Acari</taxon>
        <taxon>Acariformes</taxon>
        <taxon>Sarcoptiformes</taxon>
        <taxon>Astigmata</taxon>
        <taxon>Psoroptidia</taxon>
        <taxon>Analgoidea</taxon>
        <taxon>Pyroglyphidae</taxon>
        <taxon>Pyroglyphinae</taxon>
        <taxon>Euroglyphus</taxon>
    </lineage>
</organism>
<keyword evidence="3" id="KW-1185">Reference proteome</keyword>
<dbReference type="GO" id="GO:0004674">
    <property type="term" value="F:protein serine/threonine kinase activity"/>
    <property type="evidence" value="ECO:0007669"/>
    <property type="project" value="InterPro"/>
</dbReference>